<dbReference type="Proteomes" id="UP000305517">
    <property type="component" value="Unassembled WGS sequence"/>
</dbReference>
<feature type="region of interest" description="Disordered" evidence="1">
    <location>
        <begin position="289"/>
        <end position="321"/>
    </location>
</feature>
<dbReference type="EMBL" id="VAJM01000001">
    <property type="protein sequence ID" value="TLM97009.1"/>
    <property type="molecule type" value="Genomic_DNA"/>
</dbReference>
<evidence type="ECO:0008006" key="5">
    <source>
        <dbReference type="Google" id="ProtNLM"/>
    </source>
</evidence>
<evidence type="ECO:0000256" key="2">
    <source>
        <dbReference type="SAM" id="Phobius"/>
    </source>
</evidence>
<organism evidence="3 4">
    <name type="scientific">Hymenobacter jeollabukensis</name>
    <dbReference type="NCBI Taxonomy" id="2025313"/>
    <lineage>
        <taxon>Bacteria</taxon>
        <taxon>Pseudomonadati</taxon>
        <taxon>Bacteroidota</taxon>
        <taxon>Cytophagia</taxon>
        <taxon>Cytophagales</taxon>
        <taxon>Hymenobacteraceae</taxon>
        <taxon>Hymenobacter</taxon>
    </lineage>
</organism>
<feature type="compositionally biased region" description="Low complexity" evidence="1">
    <location>
        <begin position="88"/>
        <end position="142"/>
    </location>
</feature>
<sequence length="611" mass="62968">MTEREPDHLFEELRRKLEDYGSHPSPDVWAGLEQHLAAPAAPTRAQRWQRWLLVAACLLLVGVPAALWQRLSPAPPLAARQTARPERAGGTAASSASSAAERAGTASSISSAPRPGAAGAPVSRPAGSSQSSLAESAPPALATKPASASAGGALATPPLVEPSQQLSSGAQTREARARAATASYASTARAGIARPGRRARRQAVALVIAGSGSRQPVSRRAVSRRAAAEARTTGSSTTVGRTPSATNSSPAALEAAQSGGVLAGGPTTRAAAQQTTLGTKELTSSAPATAALPGVGAGNAPGNNSNSAAAQQPNDGQFSGSVGLPAAALASSPGITESLSWRHAALQLPASPLPTPLAGVPTTPLPLPTPTRPSRWSLAVQAGPALTYRLLGAATDSAGPGLSRLERPALGYAGQLQVGYAATPRLRLSTGLGYVEYATHFNAVVTAARVQTFTSRRVQVFSNGTRRDTLVFVTSHDSIVGTTRTSLRQRDTYRYLTVPLQARLRLGTAGRWSYDVLAGAALGLYLGGRTTQGSSACACEQISWRPGNSPFRVATALLTVGAAAEYELRPGWHVLLQPVLQQALHSISESPRPARRPLGLSVQTGMRFDLP</sequence>
<dbReference type="AlphaFoldDB" id="A0A5R8WXB2"/>
<keyword evidence="2" id="KW-0812">Transmembrane</keyword>
<dbReference type="OrthoDB" id="863638at2"/>
<feature type="compositionally biased region" description="Low complexity" evidence="1">
    <location>
        <begin position="178"/>
        <end position="194"/>
    </location>
</feature>
<evidence type="ECO:0000313" key="3">
    <source>
        <dbReference type="EMBL" id="TLM97009.1"/>
    </source>
</evidence>
<feature type="compositionally biased region" description="Low complexity" evidence="1">
    <location>
        <begin position="229"/>
        <end position="242"/>
    </location>
</feature>
<proteinExistence type="predicted"/>
<feature type="region of interest" description="Disordered" evidence="1">
    <location>
        <begin position="78"/>
        <end position="198"/>
    </location>
</feature>
<evidence type="ECO:0000313" key="4">
    <source>
        <dbReference type="Proteomes" id="UP000305517"/>
    </source>
</evidence>
<name>A0A5R8WXB2_9BACT</name>
<protein>
    <recommendedName>
        <fullName evidence="5">PorT family protein</fullName>
    </recommendedName>
</protein>
<evidence type="ECO:0000256" key="1">
    <source>
        <dbReference type="SAM" id="MobiDB-lite"/>
    </source>
</evidence>
<keyword evidence="2" id="KW-0472">Membrane</keyword>
<comment type="caution">
    <text evidence="3">The sequence shown here is derived from an EMBL/GenBank/DDBJ whole genome shotgun (WGS) entry which is preliminary data.</text>
</comment>
<gene>
    <name evidence="3" type="ORF">FDY95_03190</name>
</gene>
<feature type="region of interest" description="Disordered" evidence="1">
    <location>
        <begin position="211"/>
        <end position="254"/>
    </location>
</feature>
<feature type="compositionally biased region" description="Low complexity" evidence="1">
    <location>
        <begin position="298"/>
        <end position="314"/>
    </location>
</feature>
<reference evidence="3 4" key="1">
    <citation type="submission" date="2019-05" db="EMBL/GenBank/DDBJ databases">
        <title>Hymenobacter edaphi sp. nov., isolated from abandoned arsenic-contaminated farmland soil.</title>
        <authorList>
            <person name="Nie L."/>
        </authorList>
    </citation>
    <scope>NUCLEOTIDE SEQUENCE [LARGE SCALE GENOMIC DNA]</scope>
    <source>
        <strain evidence="3 4">1-3-3-8</strain>
    </source>
</reference>
<dbReference type="RefSeq" id="WP_138075254.1">
    <property type="nucleotide sequence ID" value="NZ_VAJM01000001.1"/>
</dbReference>
<feature type="transmembrane region" description="Helical" evidence="2">
    <location>
        <begin position="51"/>
        <end position="68"/>
    </location>
</feature>
<keyword evidence="2" id="KW-1133">Transmembrane helix</keyword>
<keyword evidence="4" id="KW-1185">Reference proteome</keyword>
<accession>A0A5R8WXB2</accession>